<keyword evidence="2" id="KW-1185">Reference proteome</keyword>
<comment type="caution">
    <text evidence="1">The sequence shown here is derived from an EMBL/GenBank/DDBJ whole genome shotgun (WGS) entry which is preliminary data.</text>
</comment>
<dbReference type="Proteomes" id="UP001163324">
    <property type="component" value="Chromosome 1"/>
</dbReference>
<accession>A0ACC0VD69</accession>
<protein>
    <submittedName>
        <fullName evidence="1">Uncharacterized protein</fullName>
    </submittedName>
</protein>
<name>A0ACC0VD69_9HYPO</name>
<sequence length="306" mass="33673">MVRHMTHADRVAQCVLDKFSALPSKRKPQIRHNGLHEWVPLSGIVAEKGEEMRCLSLATGMKCLPAIKLSASKGVGLHDWHAEILALRGLNRYLLDECNKVLDGDVSPFVERTSSSLSGQDDEEVSPFRIADGVKLHMYCSEAPCGDASMELTIAAQDDATSWEEPPPLGDGMFLPGRAFFSRLGIVRRKPARGDAPPTMSKSCSDKIALKQCTSLLSSINALFVGARNSYIDTLILPDSQYSQEACQRAFSVHGRMAALKNKKWGNNLAFRPFKIESTNLEFEHSRRSVAERANKISASNLATLS</sequence>
<reference evidence="1" key="1">
    <citation type="submission" date="2022-10" db="EMBL/GenBank/DDBJ databases">
        <title>Complete Genome of Trichothecium roseum strain YXFP-22015, a Plant Pathogen Isolated from Citrus.</title>
        <authorList>
            <person name="Wang Y."/>
            <person name="Zhu L."/>
        </authorList>
    </citation>
    <scope>NUCLEOTIDE SEQUENCE</scope>
    <source>
        <strain evidence="1">YXFP-22015</strain>
    </source>
</reference>
<organism evidence="1 2">
    <name type="scientific">Trichothecium roseum</name>
    <dbReference type="NCBI Taxonomy" id="47278"/>
    <lineage>
        <taxon>Eukaryota</taxon>
        <taxon>Fungi</taxon>
        <taxon>Dikarya</taxon>
        <taxon>Ascomycota</taxon>
        <taxon>Pezizomycotina</taxon>
        <taxon>Sordariomycetes</taxon>
        <taxon>Hypocreomycetidae</taxon>
        <taxon>Hypocreales</taxon>
        <taxon>Hypocreales incertae sedis</taxon>
        <taxon>Trichothecium</taxon>
    </lineage>
</organism>
<dbReference type="EMBL" id="CM047940">
    <property type="protein sequence ID" value="KAI9904063.1"/>
    <property type="molecule type" value="Genomic_DNA"/>
</dbReference>
<proteinExistence type="predicted"/>
<evidence type="ECO:0000313" key="2">
    <source>
        <dbReference type="Proteomes" id="UP001163324"/>
    </source>
</evidence>
<evidence type="ECO:0000313" key="1">
    <source>
        <dbReference type="EMBL" id="KAI9904063.1"/>
    </source>
</evidence>
<gene>
    <name evidence="1" type="ORF">N3K66_000592</name>
</gene>